<organism evidence="1 2">
    <name type="scientific">Psylliodes chrysocephalus</name>
    <dbReference type="NCBI Taxonomy" id="3402493"/>
    <lineage>
        <taxon>Eukaryota</taxon>
        <taxon>Metazoa</taxon>
        <taxon>Ecdysozoa</taxon>
        <taxon>Arthropoda</taxon>
        <taxon>Hexapoda</taxon>
        <taxon>Insecta</taxon>
        <taxon>Pterygota</taxon>
        <taxon>Neoptera</taxon>
        <taxon>Endopterygota</taxon>
        <taxon>Coleoptera</taxon>
        <taxon>Polyphaga</taxon>
        <taxon>Cucujiformia</taxon>
        <taxon>Chrysomeloidea</taxon>
        <taxon>Chrysomelidae</taxon>
        <taxon>Galerucinae</taxon>
        <taxon>Alticini</taxon>
        <taxon>Psylliodes</taxon>
    </lineage>
</organism>
<reference evidence="1" key="1">
    <citation type="submission" date="2022-01" db="EMBL/GenBank/DDBJ databases">
        <authorList>
            <person name="King R."/>
        </authorList>
    </citation>
    <scope>NUCLEOTIDE SEQUENCE</scope>
</reference>
<proteinExistence type="predicted"/>
<protein>
    <submittedName>
        <fullName evidence="1">Uncharacterized protein</fullName>
    </submittedName>
</protein>
<sequence>MPPNKKVMDITKYLISAKDKIVQFDKRLMSFITGTVSAMSIIDNPSFIQLFEGFRINVKSRKTAMNHLNNALINMLLNFKQQLKDVEYVSTTADVWSSKTRSFLGVTSHWIDPNFERKLAA</sequence>
<gene>
    <name evidence="1" type="ORF">PSYICH_LOCUS2614</name>
</gene>
<dbReference type="PANTHER" id="PTHR47501">
    <property type="entry name" value="TRANSPOSASE-RELATED"/>
    <property type="match status" value="1"/>
</dbReference>
<dbReference type="OrthoDB" id="8912104at2759"/>
<dbReference type="AlphaFoldDB" id="A0A9P0CKE8"/>
<accession>A0A9P0CKE8</accession>
<evidence type="ECO:0000313" key="2">
    <source>
        <dbReference type="Proteomes" id="UP001153636"/>
    </source>
</evidence>
<name>A0A9P0CKE8_9CUCU</name>
<evidence type="ECO:0000313" key="1">
    <source>
        <dbReference type="EMBL" id="CAH1101115.1"/>
    </source>
</evidence>
<dbReference type="EMBL" id="OV651823">
    <property type="protein sequence ID" value="CAH1101115.1"/>
    <property type="molecule type" value="Genomic_DNA"/>
</dbReference>
<keyword evidence="2" id="KW-1185">Reference proteome</keyword>
<dbReference type="Proteomes" id="UP001153636">
    <property type="component" value="Chromosome 11"/>
</dbReference>
<dbReference type="PANTHER" id="PTHR47501:SF5">
    <property type="entry name" value="HAT C-TERMINAL DIMERISATION DOMAIN-CONTAINING PROTEIN"/>
    <property type="match status" value="1"/>
</dbReference>